<dbReference type="GO" id="GO:0005829">
    <property type="term" value="C:cytosol"/>
    <property type="evidence" value="ECO:0007669"/>
    <property type="project" value="TreeGrafter"/>
</dbReference>
<keyword evidence="2" id="KW-1133">Transmembrane helix</keyword>
<name>A0AAF3F566_9BILA</name>
<dbReference type="InterPro" id="IPR019172">
    <property type="entry name" value="Osteopetrosis-assoc_TM_1"/>
</dbReference>
<dbReference type="Pfam" id="PF09777">
    <property type="entry name" value="OSTMP1"/>
    <property type="match status" value="1"/>
</dbReference>
<dbReference type="PANTHER" id="PTHR15644">
    <property type="entry name" value="OSTEOPETROSIS ASSOCIATED TRANSMEMBRANE PROTEIN 1"/>
    <property type="match status" value="1"/>
</dbReference>
<evidence type="ECO:0000256" key="1">
    <source>
        <dbReference type="SAM" id="MobiDB-lite"/>
    </source>
</evidence>
<evidence type="ECO:0000256" key="3">
    <source>
        <dbReference type="SAM" id="SignalP"/>
    </source>
</evidence>
<dbReference type="WBParaSite" id="MBELARI_LOCUS21693">
    <property type="protein sequence ID" value="MBELARI_LOCUS21693"/>
    <property type="gene ID" value="MBELARI_LOCUS21693"/>
</dbReference>
<proteinExistence type="predicted"/>
<evidence type="ECO:0000256" key="2">
    <source>
        <dbReference type="SAM" id="Phobius"/>
    </source>
</evidence>
<keyword evidence="2" id="KW-0472">Membrane</keyword>
<dbReference type="Proteomes" id="UP000887575">
    <property type="component" value="Unassembled WGS sequence"/>
</dbReference>
<evidence type="ECO:0000313" key="4">
    <source>
        <dbReference type="Proteomes" id="UP000887575"/>
    </source>
</evidence>
<feature type="compositionally biased region" description="Low complexity" evidence="1">
    <location>
        <begin position="260"/>
        <end position="270"/>
    </location>
</feature>
<sequence>MPYCWNTQTSVFFLLFVQGLTFSTSPWNLYGACHEYVEKFASVSSEMINCALNYSTPPSVCLHCFDKWFWNITVAGTKCSEVIYNNYVVSYNKEIVQFFTDVIWQKSRCESCFNFESYMQSNDSFPKFSDRTAAIQNKTLAWRSCIDTHSFHAPNESYCSSCKDEFNDMFQYYWEIYTKPGIDFCVDVETQMNDTIHLWGNVWNCPTKDDGTRETNYVVYTFVFLAVTTFLFYGASYAQGERESRRLVQYSRLDPPQGQRSRLLSSASSSNLHVPSNLYNF</sequence>
<feature type="signal peptide" evidence="3">
    <location>
        <begin position="1"/>
        <end position="23"/>
    </location>
</feature>
<feature type="transmembrane region" description="Helical" evidence="2">
    <location>
        <begin position="217"/>
        <end position="238"/>
    </location>
</feature>
<organism evidence="4 5">
    <name type="scientific">Mesorhabditis belari</name>
    <dbReference type="NCBI Taxonomy" id="2138241"/>
    <lineage>
        <taxon>Eukaryota</taxon>
        <taxon>Metazoa</taxon>
        <taxon>Ecdysozoa</taxon>
        <taxon>Nematoda</taxon>
        <taxon>Chromadorea</taxon>
        <taxon>Rhabditida</taxon>
        <taxon>Rhabditina</taxon>
        <taxon>Rhabditomorpha</taxon>
        <taxon>Rhabditoidea</taxon>
        <taxon>Rhabditidae</taxon>
        <taxon>Mesorhabditinae</taxon>
        <taxon>Mesorhabditis</taxon>
    </lineage>
</organism>
<dbReference type="PANTHER" id="PTHR15644:SF2">
    <property type="entry name" value="OSTEOPETROSIS-ASSOCIATED TRANSMEMBRANE PROTEIN 1"/>
    <property type="match status" value="1"/>
</dbReference>
<reference evidence="5" key="1">
    <citation type="submission" date="2024-02" db="UniProtKB">
        <authorList>
            <consortium name="WormBaseParasite"/>
        </authorList>
    </citation>
    <scope>IDENTIFICATION</scope>
</reference>
<keyword evidence="2" id="KW-0812">Transmembrane</keyword>
<keyword evidence="4" id="KW-1185">Reference proteome</keyword>
<evidence type="ECO:0000313" key="5">
    <source>
        <dbReference type="WBParaSite" id="MBELARI_LOCUS21693"/>
    </source>
</evidence>
<feature type="region of interest" description="Disordered" evidence="1">
    <location>
        <begin position="254"/>
        <end position="281"/>
    </location>
</feature>
<protein>
    <submittedName>
        <fullName evidence="5">Osteopetrosis-associated transmembrane protein 1</fullName>
    </submittedName>
</protein>
<keyword evidence="3" id="KW-0732">Signal</keyword>
<feature type="compositionally biased region" description="Polar residues" evidence="1">
    <location>
        <begin position="271"/>
        <end position="281"/>
    </location>
</feature>
<dbReference type="AlphaFoldDB" id="A0AAF3F566"/>
<accession>A0AAF3F566</accession>
<feature type="chain" id="PRO_5041927192" evidence="3">
    <location>
        <begin position="24"/>
        <end position="281"/>
    </location>
</feature>